<comment type="pathway">
    <text evidence="1">Protein modification; protein ubiquitination.</text>
</comment>
<evidence type="ECO:0000313" key="16">
    <source>
        <dbReference type="Proteomes" id="UP000002279"/>
    </source>
</evidence>
<protein>
    <recommendedName>
        <fullName evidence="10">F-box only protein 43</fullName>
    </recommendedName>
    <alternativeName>
        <fullName evidence="11">Endogenous meiotic inhibitor 2</fullName>
    </alternativeName>
</protein>
<evidence type="ECO:0000256" key="10">
    <source>
        <dbReference type="ARBA" id="ARBA00068913"/>
    </source>
</evidence>
<feature type="region of interest" description="Disordered" evidence="13">
    <location>
        <begin position="680"/>
        <end position="709"/>
    </location>
</feature>
<feature type="compositionally biased region" description="Polar residues" evidence="13">
    <location>
        <begin position="347"/>
        <end position="358"/>
    </location>
</feature>
<evidence type="ECO:0000256" key="6">
    <source>
        <dbReference type="ARBA" id="ARBA00022833"/>
    </source>
</evidence>
<keyword evidence="6" id="KW-0862">Zinc</keyword>
<dbReference type="InParanoid" id="A0A6I8NDC7"/>
<gene>
    <name evidence="15" type="primary">FBXO43</name>
</gene>
<dbReference type="Proteomes" id="UP000002279">
    <property type="component" value="Chromosome 4"/>
</dbReference>
<evidence type="ECO:0000256" key="3">
    <source>
        <dbReference type="ARBA" id="ARBA00022723"/>
    </source>
</evidence>
<comment type="function">
    <text evidence="9">Required to establish and maintain the arrest of oocytes at the second meiotic metaphase until fertilization. Acts by inhibiting the anaphase-promoting complex/cyclosome (APC/C) ubiquitin ligase. Probably recognizes and binds to some phosphorylated proteins and promotes their ubiquitination and degradation. Plays a vital role in modulating the ubiquitilation of CCNB1 and CDK1 during gametogenesis.</text>
</comment>
<evidence type="ECO:0000256" key="12">
    <source>
        <dbReference type="PROSITE-ProRule" id="PRU01220"/>
    </source>
</evidence>
<keyword evidence="4 12" id="KW-0863">Zinc-finger</keyword>
<feature type="compositionally biased region" description="Polar residues" evidence="13">
    <location>
        <begin position="699"/>
        <end position="709"/>
    </location>
</feature>
<evidence type="ECO:0000256" key="2">
    <source>
        <dbReference type="ARBA" id="ARBA00022553"/>
    </source>
</evidence>
<feature type="compositionally biased region" description="Polar residues" evidence="13">
    <location>
        <begin position="292"/>
        <end position="301"/>
    </location>
</feature>
<evidence type="ECO:0000256" key="11">
    <source>
        <dbReference type="ARBA" id="ARBA00084078"/>
    </source>
</evidence>
<keyword evidence="3" id="KW-0479">Metal-binding</keyword>
<evidence type="ECO:0000256" key="5">
    <source>
        <dbReference type="ARBA" id="ARBA00022786"/>
    </source>
</evidence>
<evidence type="ECO:0000313" key="15">
    <source>
        <dbReference type="Ensembl" id="ENSOANP00000039072.1"/>
    </source>
</evidence>
<dbReference type="GeneTree" id="ENSGT00530000063692"/>
<dbReference type="AlphaFoldDB" id="A0A6I8NDC7"/>
<dbReference type="CTD" id="286151"/>
<feature type="region of interest" description="Disordered" evidence="13">
    <location>
        <begin position="276"/>
        <end position="301"/>
    </location>
</feature>
<dbReference type="Gene3D" id="1.20.1280.50">
    <property type="match status" value="1"/>
</dbReference>
<reference evidence="15" key="2">
    <citation type="submission" date="2025-08" db="UniProtKB">
        <authorList>
            <consortium name="Ensembl"/>
        </authorList>
    </citation>
    <scope>IDENTIFICATION</scope>
    <source>
        <strain evidence="15">Glennie</strain>
    </source>
</reference>
<dbReference type="GO" id="GO:0051321">
    <property type="term" value="P:meiotic cell cycle"/>
    <property type="evidence" value="ECO:0007669"/>
    <property type="project" value="UniProtKB-KW"/>
</dbReference>
<dbReference type="FunFam" id="1.20.1280.50:FF:000046">
    <property type="entry name" value="F-box protein 43"/>
    <property type="match status" value="1"/>
</dbReference>
<evidence type="ECO:0000256" key="13">
    <source>
        <dbReference type="SAM" id="MobiDB-lite"/>
    </source>
</evidence>
<dbReference type="Gene3D" id="2.20.25.20">
    <property type="match status" value="1"/>
</dbReference>
<dbReference type="CDD" id="cd20365">
    <property type="entry name" value="BRcat_RBR_FBXO43"/>
    <property type="match status" value="1"/>
</dbReference>
<keyword evidence="8" id="KW-0469">Meiosis</keyword>
<dbReference type="GO" id="GO:0007088">
    <property type="term" value="P:regulation of mitotic nuclear division"/>
    <property type="evidence" value="ECO:0000318"/>
    <property type="project" value="GO_Central"/>
</dbReference>
<feature type="region of interest" description="Disordered" evidence="13">
    <location>
        <begin position="334"/>
        <end position="404"/>
    </location>
</feature>
<organism evidence="15 16">
    <name type="scientific">Ornithorhynchus anatinus</name>
    <name type="common">Duckbill platypus</name>
    <dbReference type="NCBI Taxonomy" id="9258"/>
    <lineage>
        <taxon>Eukaryota</taxon>
        <taxon>Metazoa</taxon>
        <taxon>Chordata</taxon>
        <taxon>Craniata</taxon>
        <taxon>Vertebrata</taxon>
        <taxon>Euteleostomi</taxon>
        <taxon>Mammalia</taxon>
        <taxon>Monotremata</taxon>
        <taxon>Ornithorhynchidae</taxon>
        <taxon>Ornithorhynchus</taxon>
    </lineage>
</organism>
<sequence length="709" mass="79145">MTILRTVRRPQRPLCVRRCSPRILKMSGSSSVRDTVLVTRNGVRSPSDNVKSSIVRDSCSLASFQDSGYSESLKTSSFDCTDVEFIENTTRGLSLLHKYPENSDVGVTPPVDPSSECDKNRVILSNRKVGPVTEFYETPKGARKNISLRRRLFLPKTASGDKLGHFDVQKSSLEGSIKKQSIRQVLSFEENILRNVSDSPGAKSFTPLATSTLKTEEAISNCQRLRYTFSQQKTSTVDDSKSDSSLFETECISPISRNICRESTPDDPHEFGDGTVDFNDENVNPERLTTPARGTQSKTNEDTFVTPISQLVANLKLQLCDLKSPAVAIATPEESDFHSLGSDKSQDSFSGRESSQEVQKNKGAPKVLDTKRKQRSLIRVPRLSTLKERGSQSETEDDNRTLISSGAKVKSSGASLIPNSELVLKENNGDLFLCLKDLSKTPALQLVHQLFMKTKRKRFQQNGALGCLEDTVEGEIPDVGYILAGLIGKKMGLEKLDILTELKFRNLKHVLAVVLDALTVESLCSVWRVSRNWREIVIQDKKANRRRKYYITHLKRKTDAGGDRLHVEDATTRLTVLNRSALRPVQIQARTPFPYKEIPPVTWQASLTSSGGSATPQTTSRQEEYVKVAKTLFTDEAIKPCPRCHCPAKYQPIKKRGLCSREACAFDFCVLCLCTYHGSEDCRGRSAKRRNKKDVLPGSDQSRQNLKRL</sequence>
<dbReference type="Bgee" id="ENSOANG00000008449">
    <property type="expression patterns" value="Expressed in ovary and 6 other cell types or tissues"/>
</dbReference>
<dbReference type="PANTHER" id="PTHR15493">
    <property type="entry name" value="F-BOX ONLY PROTEIN 5 AND 43"/>
    <property type="match status" value="1"/>
</dbReference>
<proteinExistence type="predicted"/>
<feature type="domain" description="ZBR-type" evidence="14">
    <location>
        <begin position="637"/>
        <end position="685"/>
    </location>
</feature>
<dbReference type="UniPathway" id="UPA00143"/>
<evidence type="ECO:0000256" key="4">
    <source>
        <dbReference type="ARBA" id="ARBA00022771"/>
    </source>
</evidence>
<evidence type="ECO:0000256" key="7">
    <source>
        <dbReference type="ARBA" id="ARBA00022843"/>
    </source>
</evidence>
<evidence type="ECO:0000256" key="9">
    <source>
        <dbReference type="ARBA" id="ARBA00053796"/>
    </source>
</evidence>
<dbReference type="InterPro" id="IPR047147">
    <property type="entry name" value="FBX5_43"/>
</dbReference>
<keyword evidence="2" id="KW-0597">Phosphoprotein</keyword>
<reference evidence="15" key="3">
    <citation type="submission" date="2025-09" db="UniProtKB">
        <authorList>
            <consortium name="Ensembl"/>
        </authorList>
    </citation>
    <scope>IDENTIFICATION</scope>
    <source>
        <strain evidence="15">Glennie</strain>
    </source>
</reference>
<keyword evidence="5" id="KW-0833">Ubl conjugation pathway</keyword>
<dbReference type="GeneID" id="103167173"/>
<keyword evidence="7" id="KW-0832">Ubl conjugation</keyword>
<dbReference type="KEGG" id="oaa:103167173"/>
<evidence type="ECO:0000259" key="14">
    <source>
        <dbReference type="PROSITE" id="PS51872"/>
    </source>
</evidence>
<dbReference type="GO" id="GO:0008270">
    <property type="term" value="F:zinc ion binding"/>
    <property type="evidence" value="ECO:0007669"/>
    <property type="project" value="UniProtKB-KW"/>
</dbReference>
<evidence type="ECO:0000256" key="1">
    <source>
        <dbReference type="ARBA" id="ARBA00004906"/>
    </source>
</evidence>
<dbReference type="OMA" id="FCILCLH"/>
<dbReference type="PANTHER" id="PTHR15493:SF1">
    <property type="entry name" value="F-BOX ONLY PROTEIN 43"/>
    <property type="match status" value="1"/>
</dbReference>
<dbReference type="CDD" id="cd22171">
    <property type="entry name" value="F-box_FBXO43"/>
    <property type="match status" value="1"/>
</dbReference>
<dbReference type="GO" id="GO:0045835">
    <property type="term" value="P:negative regulation of meiotic nuclear division"/>
    <property type="evidence" value="ECO:0000318"/>
    <property type="project" value="GO_Central"/>
</dbReference>
<reference evidence="15 16" key="1">
    <citation type="journal article" date="2008" name="Nature">
        <title>Genome analysis of the platypus reveals unique signatures of evolution.</title>
        <authorList>
            <person name="Warren W.C."/>
            <person name="Hillier L.W."/>
            <person name="Marshall Graves J.A."/>
            <person name="Birney E."/>
            <person name="Ponting C.P."/>
            <person name="Grutzner F."/>
            <person name="Belov K."/>
            <person name="Miller W."/>
            <person name="Clarke L."/>
            <person name="Chinwalla A.T."/>
            <person name="Yang S.P."/>
            <person name="Heger A."/>
            <person name="Locke D.P."/>
            <person name="Miethke P."/>
            <person name="Waters P.D."/>
            <person name="Veyrunes F."/>
            <person name="Fulton L."/>
            <person name="Fulton B."/>
            <person name="Graves T."/>
            <person name="Wallis J."/>
            <person name="Puente X.S."/>
            <person name="Lopez-Otin C."/>
            <person name="Ordonez G.R."/>
            <person name="Eichler E.E."/>
            <person name="Chen L."/>
            <person name="Cheng Z."/>
            <person name="Deakin J.E."/>
            <person name="Alsop A."/>
            <person name="Thompson K."/>
            <person name="Kirby P."/>
            <person name="Papenfuss A.T."/>
            <person name="Wakefield M.J."/>
            <person name="Olender T."/>
            <person name="Lancet D."/>
            <person name="Huttley G.A."/>
            <person name="Smit A.F."/>
            <person name="Pask A."/>
            <person name="Temple-Smith P."/>
            <person name="Batzer M.A."/>
            <person name="Walker J.A."/>
            <person name="Konkel M.K."/>
            <person name="Harris R.S."/>
            <person name="Whittington C.M."/>
            <person name="Wong E.S."/>
            <person name="Gemmell N.J."/>
            <person name="Buschiazzo E."/>
            <person name="Vargas Jentzsch I.M."/>
            <person name="Merkel A."/>
            <person name="Schmitz J."/>
            <person name="Zemann A."/>
            <person name="Churakov G."/>
            <person name="Kriegs J.O."/>
            <person name="Brosius J."/>
            <person name="Murchison E.P."/>
            <person name="Sachidanandam R."/>
            <person name="Smith C."/>
            <person name="Hannon G.J."/>
            <person name="Tsend-Ayush E."/>
            <person name="McMillan D."/>
            <person name="Attenborough R."/>
            <person name="Rens W."/>
            <person name="Ferguson-Smith M."/>
            <person name="Lefevre C.M."/>
            <person name="Sharp J.A."/>
            <person name="Nicholas K.R."/>
            <person name="Ray D.A."/>
            <person name="Kube M."/>
            <person name="Reinhardt R."/>
            <person name="Pringle T.H."/>
            <person name="Taylor J."/>
            <person name="Jones R.C."/>
            <person name="Nixon B."/>
            <person name="Dacheux J.L."/>
            <person name="Niwa H."/>
            <person name="Sekita Y."/>
            <person name="Huang X."/>
            <person name="Stark A."/>
            <person name="Kheradpour P."/>
            <person name="Kellis M."/>
            <person name="Flicek P."/>
            <person name="Chen Y."/>
            <person name="Webber C."/>
            <person name="Hardison R."/>
            <person name="Nelson J."/>
            <person name="Hallsworth-Pepin K."/>
            <person name="Delehaunty K."/>
            <person name="Markovic C."/>
            <person name="Minx P."/>
            <person name="Feng Y."/>
            <person name="Kremitzki C."/>
            <person name="Mitreva M."/>
            <person name="Glasscock J."/>
            <person name="Wylie T."/>
            <person name="Wohldmann P."/>
            <person name="Thiru P."/>
            <person name="Nhan M.N."/>
            <person name="Pohl C.S."/>
            <person name="Smith S.M."/>
            <person name="Hou S."/>
            <person name="Nefedov M."/>
            <person name="de Jong P.J."/>
            <person name="Renfree M.B."/>
            <person name="Mardis E.R."/>
            <person name="Wilson R.K."/>
        </authorList>
    </citation>
    <scope>NUCLEOTIDE SEQUENCE [LARGE SCALE GENOMIC DNA]</scope>
    <source>
        <strain evidence="15 16">Glennie</strain>
    </source>
</reference>
<evidence type="ECO:0000256" key="8">
    <source>
        <dbReference type="ARBA" id="ARBA00023254"/>
    </source>
</evidence>
<dbReference type="InterPro" id="IPR044064">
    <property type="entry name" value="ZF_ZBR"/>
</dbReference>
<dbReference type="FunCoup" id="A0A6I8NDC7">
    <property type="interactions" value="1036"/>
</dbReference>
<name>A0A6I8NDC7_ORNAN</name>
<dbReference type="OrthoDB" id="9984940at2759"/>
<dbReference type="PROSITE" id="PS51872">
    <property type="entry name" value="ZF_ZBR"/>
    <property type="match status" value="1"/>
</dbReference>
<dbReference type="GO" id="GO:0005634">
    <property type="term" value="C:nucleus"/>
    <property type="evidence" value="ECO:0000318"/>
    <property type="project" value="GO_Central"/>
</dbReference>
<keyword evidence="16" id="KW-1185">Reference proteome</keyword>
<dbReference type="FunFam" id="2.20.25.20:FF:000006">
    <property type="entry name" value="F-box only protein 5"/>
    <property type="match status" value="1"/>
</dbReference>
<dbReference type="RefSeq" id="XP_028919447.1">
    <property type="nucleotide sequence ID" value="XM_029063614.2"/>
</dbReference>
<dbReference type="GO" id="GO:0016567">
    <property type="term" value="P:protein ubiquitination"/>
    <property type="evidence" value="ECO:0007669"/>
    <property type="project" value="UniProtKB-UniPathway"/>
</dbReference>
<accession>A0A6I8NDC7</accession>
<dbReference type="Ensembl" id="ENSOANT00000062402.1">
    <property type="protein sequence ID" value="ENSOANP00000039072.1"/>
    <property type="gene ID" value="ENSOANG00000008449.2"/>
</dbReference>